<evidence type="ECO:0008006" key="4">
    <source>
        <dbReference type="Google" id="ProtNLM"/>
    </source>
</evidence>
<organism evidence="2 3">
    <name type="scientific">Blautia parvula</name>
    <dbReference type="NCBI Taxonomy" id="2877527"/>
    <lineage>
        <taxon>Bacteria</taxon>
        <taxon>Bacillati</taxon>
        <taxon>Bacillota</taxon>
        <taxon>Clostridia</taxon>
        <taxon>Lachnospirales</taxon>
        <taxon>Lachnospiraceae</taxon>
        <taxon>Blautia</taxon>
    </lineage>
</organism>
<protein>
    <recommendedName>
        <fullName evidence="4">Unsaturated rhamnogalacturonyl hydrolase</fullName>
    </recommendedName>
</protein>
<keyword evidence="1" id="KW-0378">Hydrolase</keyword>
<dbReference type="Proteomes" id="UP001600941">
    <property type="component" value="Unassembled WGS sequence"/>
</dbReference>
<reference evidence="2 3" key="1">
    <citation type="submission" date="2024-04" db="EMBL/GenBank/DDBJ databases">
        <title>Defined microbial consortia suppress multidrug-resistant proinflammatory Enterobacteriaceae via ecological control.</title>
        <authorList>
            <person name="Furuichi M."/>
            <person name="Kawaguchi T."/>
            <person name="Pust M."/>
            <person name="Yasuma K."/>
            <person name="Plichta D."/>
            <person name="Hasegawa N."/>
            <person name="Ohya T."/>
            <person name="Bhattarai S."/>
            <person name="Sasajima S."/>
            <person name="Aoto Y."/>
            <person name="Tuganbaev T."/>
            <person name="Yaginuma M."/>
            <person name="Ueda M."/>
            <person name="Okahashi N."/>
            <person name="Amafuji K."/>
            <person name="Kiridooshi Y."/>
            <person name="Sugita K."/>
            <person name="Strazar M."/>
            <person name="Skelly A."/>
            <person name="Suda W."/>
            <person name="Hattori M."/>
            <person name="Nakamoto N."/>
            <person name="Caballero S."/>
            <person name="Norman J."/>
            <person name="Olle B."/>
            <person name="Tanoue T."/>
            <person name="Arita M."/>
            <person name="Bucci V."/>
            <person name="Atarashi K."/>
            <person name="Xavier R."/>
            <person name="Honda K."/>
        </authorList>
    </citation>
    <scope>NUCLEOTIDE SEQUENCE [LARGE SCALE GENOMIC DNA]</scope>
    <source>
        <strain evidence="3">k34-0107-D12</strain>
    </source>
</reference>
<dbReference type="Pfam" id="PF07470">
    <property type="entry name" value="Glyco_hydro_88"/>
    <property type="match status" value="1"/>
</dbReference>
<proteinExistence type="predicted"/>
<sequence>MKSYISETDSMHYIYGDDTEAVLRTMAYRFMGNHPPMPFLLRAFHENGARRRKNGDAVLDFQQQFPGALWGDWGAAAGEMWCPEGKMSRFLVKCESRTLVYLNRELILLCPGAGEYELTAKLHEGMNRLFLVSRKEAGFCCTLTNKMPQWEPCSYLMPFEERGGEAGFNFTLLKAEEADEKTAVNFFLRESFWEKTEKETERVWLPAADVPRLPWKEAGQIWFAWTEVRAVPGTDLKKAWEELIRFLREQKEKNPCIRAVMIDGCRMDADDKESGCCRKSYQEHIRACCQISWLIRTEERTCGMTCPDWENSRWECRIPVEAKGNCGDVLFLGPLDCRAEEALMTWIPDRREFLTKPFRISDSGVFWRTKYPSVVIRPFAESCLFGRWTYPLGVTLYGMLQTGLYYEMQELIKYVRDSIEMVVMADRYAVYDREKYGFPGVNQQLLWMDALDDCGSFGSCMLEYLLNCMEACQKTPPDIRRAPRCGIAKSNVQTYAGEQDRYFKEEVQRIAGRIGRYILKEQIRNADGSFKRRDNSMWIDDMYMSVPFLIRYAEVFHDDNAIEEAVRQLLLYKKHFYFKPRAVKGSGHILSHMYKLEFEHANMIPWSRGNGWVVFSLSELLMRENPDVPMREELVSYFHDLCEGYLELQDEDGLWHQILDERDTYQETSAAAMFICAMSRGIRYGLLPEERTADFAESVFRAWNGLAKKAIDRKGNLYGVCQGSGWSYEREYYRALEWNFNDTHGIGIVMLAGVETDRLKHYLTEE</sequence>
<name>A0ABQ0C1B1_9FIRM</name>
<dbReference type="InterPro" id="IPR010905">
    <property type="entry name" value="Glyco_hydro_88"/>
</dbReference>
<accession>A0ABQ0C1B1</accession>
<dbReference type="Gene3D" id="1.50.10.10">
    <property type="match status" value="2"/>
</dbReference>
<dbReference type="RefSeq" id="WP_227210950.1">
    <property type="nucleotide sequence ID" value="NZ_BAABZQ010000001.1"/>
</dbReference>
<dbReference type="InterPro" id="IPR052043">
    <property type="entry name" value="PolySaccharide_Degr_Enz"/>
</dbReference>
<evidence type="ECO:0000313" key="3">
    <source>
        <dbReference type="Proteomes" id="UP001600941"/>
    </source>
</evidence>
<keyword evidence="3" id="KW-1185">Reference proteome</keyword>
<dbReference type="InterPro" id="IPR008928">
    <property type="entry name" value="6-hairpin_glycosidase_sf"/>
</dbReference>
<dbReference type="PANTHER" id="PTHR33886:SF8">
    <property type="entry name" value="UNSATURATED RHAMNOGALACTURONAN HYDROLASE (EUROFUNG)"/>
    <property type="match status" value="1"/>
</dbReference>
<evidence type="ECO:0000313" key="2">
    <source>
        <dbReference type="EMBL" id="GAA6502575.1"/>
    </source>
</evidence>
<dbReference type="SUPFAM" id="SSF48208">
    <property type="entry name" value="Six-hairpin glycosidases"/>
    <property type="match status" value="1"/>
</dbReference>
<evidence type="ECO:0000256" key="1">
    <source>
        <dbReference type="ARBA" id="ARBA00022801"/>
    </source>
</evidence>
<dbReference type="InterPro" id="IPR012341">
    <property type="entry name" value="6hp_glycosidase-like_sf"/>
</dbReference>
<gene>
    <name evidence="2" type="ORF">K340107D12_53910</name>
</gene>
<comment type="caution">
    <text evidence="2">The sequence shown here is derived from an EMBL/GenBank/DDBJ whole genome shotgun (WGS) entry which is preliminary data.</text>
</comment>
<dbReference type="PANTHER" id="PTHR33886">
    <property type="entry name" value="UNSATURATED RHAMNOGALACTURONAN HYDROLASE (EUROFUNG)"/>
    <property type="match status" value="1"/>
</dbReference>
<dbReference type="EMBL" id="BAABZQ010000001">
    <property type="protein sequence ID" value="GAA6502575.1"/>
    <property type="molecule type" value="Genomic_DNA"/>
</dbReference>